<dbReference type="InterPro" id="IPR006311">
    <property type="entry name" value="TAT_signal"/>
</dbReference>
<proteinExistence type="predicted"/>
<feature type="signal peptide" evidence="1">
    <location>
        <begin position="1"/>
        <end position="30"/>
    </location>
</feature>
<name>A0A346XY86_9ACTN</name>
<dbReference type="RefSeq" id="WP_216826595.1">
    <property type="nucleotide sequence ID" value="NZ_CP031165.1"/>
</dbReference>
<dbReference type="Proteomes" id="UP000264006">
    <property type="component" value="Chromosome"/>
</dbReference>
<evidence type="ECO:0000313" key="2">
    <source>
        <dbReference type="EMBL" id="AXV07183.1"/>
    </source>
</evidence>
<feature type="chain" id="PRO_5016566407" description="Serine protease" evidence="1">
    <location>
        <begin position="31"/>
        <end position="287"/>
    </location>
</feature>
<dbReference type="KEGG" id="euz:DVS28_a2502"/>
<reference evidence="2 3" key="1">
    <citation type="submission" date="2018-09" db="EMBL/GenBank/DDBJ databases">
        <title>Complete genome sequence of Euzebya sp. DY32-46 isolated from seawater of Pacific Ocean.</title>
        <authorList>
            <person name="Xu L."/>
            <person name="Wu Y.-H."/>
            <person name="Xu X.-W."/>
        </authorList>
    </citation>
    <scope>NUCLEOTIDE SEQUENCE [LARGE SCALE GENOMIC DNA]</scope>
    <source>
        <strain evidence="2 3">DY32-46</strain>
    </source>
</reference>
<keyword evidence="3" id="KW-1185">Reference proteome</keyword>
<evidence type="ECO:0000313" key="3">
    <source>
        <dbReference type="Proteomes" id="UP000264006"/>
    </source>
</evidence>
<sequence>MTAARRSLLAPALATLVVLLLTLASTPATADPQWASVDDATIHPGVQMYTDGAQCTANFIFYSTDAQTGDVADMYIGYAAHCAGLGSQTDTNGCTTQSLAYGTEVDIAGASQPGTLAYSSWQAMQDANETDANACAGNDFALVLIDPADHDKVNPSIPFWGGPQGINTDGVSLGERIFSYGNSSLRPTDSILSRKEGYAVQTGSGGWLHTVYTTSPGIPGDSGSAYLDSEGRALGVVSTLALAPLALSNNVSDLNKALDYAITNGGLDIQLAEGTEVFAPGLGTMLG</sequence>
<organism evidence="2 3">
    <name type="scientific">Euzebya pacifica</name>
    <dbReference type="NCBI Taxonomy" id="1608957"/>
    <lineage>
        <taxon>Bacteria</taxon>
        <taxon>Bacillati</taxon>
        <taxon>Actinomycetota</taxon>
        <taxon>Nitriliruptoria</taxon>
        <taxon>Euzebyales</taxon>
    </lineage>
</organism>
<dbReference type="InterPro" id="IPR009003">
    <property type="entry name" value="Peptidase_S1_PA"/>
</dbReference>
<evidence type="ECO:0000256" key="1">
    <source>
        <dbReference type="SAM" id="SignalP"/>
    </source>
</evidence>
<evidence type="ECO:0008006" key="4">
    <source>
        <dbReference type="Google" id="ProtNLM"/>
    </source>
</evidence>
<keyword evidence="1" id="KW-0732">Signal</keyword>
<dbReference type="SUPFAM" id="SSF50494">
    <property type="entry name" value="Trypsin-like serine proteases"/>
    <property type="match status" value="1"/>
</dbReference>
<dbReference type="EMBL" id="CP031165">
    <property type="protein sequence ID" value="AXV07183.1"/>
    <property type="molecule type" value="Genomic_DNA"/>
</dbReference>
<accession>A0A346XY86</accession>
<gene>
    <name evidence="2" type="ORF">DVS28_a2502</name>
</gene>
<dbReference type="PROSITE" id="PS51318">
    <property type="entry name" value="TAT"/>
    <property type="match status" value="1"/>
</dbReference>
<protein>
    <recommendedName>
        <fullName evidence="4">Serine protease</fullName>
    </recommendedName>
</protein>
<dbReference type="AlphaFoldDB" id="A0A346XY86"/>